<reference evidence="1" key="1">
    <citation type="journal article" date="2014" name="Front. Microbiol.">
        <title>High frequency of phylogenetically diverse reductive dehalogenase-homologous genes in deep subseafloor sedimentary metagenomes.</title>
        <authorList>
            <person name="Kawai M."/>
            <person name="Futagami T."/>
            <person name="Toyoda A."/>
            <person name="Takaki Y."/>
            <person name="Nishi S."/>
            <person name="Hori S."/>
            <person name="Arai W."/>
            <person name="Tsubouchi T."/>
            <person name="Morono Y."/>
            <person name="Uchiyama I."/>
            <person name="Ito T."/>
            <person name="Fujiyama A."/>
            <person name="Inagaki F."/>
            <person name="Takami H."/>
        </authorList>
    </citation>
    <scope>NUCLEOTIDE SEQUENCE</scope>
    <source>
        <strain evidence="1">Expedition CK06-06</strain>
    </source>
</reference>
<protein>
    <submittedName>
        <fullName evidence="1">Uncharacterized protein</fullName>
    </submittedName>
</protein>
<dbReference type="AlphaFoldDB" id="X0WQ46"/>
<comment type="caution">
    <text evidence="1">The sequence shown here is derived from an EMBL/GenBank/DDBJ whole genome shotgun (WGS) entry which is preliminary data.</text>
</comment>
<organism evidence="1">
    <name type="scientific">marine sediment metagenome</name>
    <dbReference type="NCBI Taxonomy" id="412755"/>
    <lineage>
        <taxon>unclassified sequences</taxon>
        <taxon>metagenomes</taxon>
        <taxon>ecological metagenomes</taxon>
    </lineage>
</organism>
<evidence type="ECO:0000313" key="1">
    <source>
        <dbReference type="EMBL" id="GAG26643.1"/>
    </source>
</evidence>
<dbReference type="EMBL" id="BARS01037494">
    <property type="protein sequence ID" value="GAG26643.1"/>
    <property type="molecule type" value="Genomic_DNA"/>
</dbReference>
<proteinExistence type="predicted"/>
<sequence length="110" mass="11871">MPTLFKNTVSVAALAANAEVTMNHGLNSEASGLMPSKIWPVEATRVIVVTATTTNITFKNNGPVTESVKFGVSWDRDMEKQGVTTYHVGFSPEVQTRMIAFTDPPAKNAT</sequence>
<accession>X0WQ46</accession>
<name>X0WQ46_9ZZZZ</name>
<feature type="non-terminal residue" evidence="1">
    <location>
        <position position="110"/>
    </location>
</feature>
<gene>
    <name evidence="1" type="ORF">S01H1_57489</name>
</gene>